<proteinExistence type="predicted"/>
<dbReference type="PANTHER" id="PTHR34415:SF1">
    <property type="entry name" value="INTEGRASE CATALYTIC DOMAIN-CONTAINING PROTEIN"/>
    <property type="match status" value="1"/>
</dbReference>
<gene>
    <name evidence="1" type="ORF">TTEB3V08_LOCUS7421</name>
    <name evidence="2" type="ORF">TTEB3V08_LOCUS9833</name>
</gene>
<dbReference type="EMBL" id="OE005377">
    <property type="protein sequence ID" value="CAD7461930.1"/>
    <property type="molecule type" value="Genomic_DNA"/>
</dbReference>
<dbReference type="EMBL" id="OE002893">
    <property type="protein sequence ID" value="CAD7459469.1"/>
    <property type="molecule type" value="Genomic_DNA"/>
</dbReference>
<protein>
    <submittedName>
        <fullName evidence="2">Uncharacterized protein</fullName>
    </submittedName>
</protein>
<sequence length="283" mass="33320">MFNIHVLSTGESFFYAYDETVARKGADEVSSFLFYFVMVQLDPAVKELDIFCDSCGGQNKNWTLFRLVHYIVHHTKRLEKVKMNFPIRGHSYLECDRNMACVNQNKWVELPTDWIEEFEVARAKPSPFRVVEVDRQLVRKWTEYLDQRYFKKNPFKSRPVRELIALNKHPRMLQYRSTYHGHWDGHVINEPGSLPPSDGPKLPQGEFTLPEVAYQDALPIPYEKFKDLQQLKKFCGEEARTFYSQLPKMAPGEKSKKKDRKNRIEIVFPNVVKIQKAVQRKSL</sequence>
<name>A0A7R9INZ6_9NEOP</name>
<evidence type="ECO:0000313" key="2">
    <source>
        <dbReference type="EMBL" id="CAD7461930.1"/>
    </source>
</evidence>
<reference evidence="2" key="1">
    <citation type="submission" date="2020-11" db="EMBL/GenBank/DDBJ databases">
        <authorList>
            <person name="Tran Van P."/>
        </authorList>
    </citation>
    <scope>NUCLEOTIDE SEQUENCE</scope>
</reference>
<organism evidence="2">
    <name type="scientific">Timema tahoe</name>
    <dbReference type="NCBI Taxonomy" id="61484"/>
    <lineage>
        <taxon>Eukaryota</taxon>
        <taxon>Metazoa</taxon>
        <taxon>Ecdysozoa</taxon>
        <taxon>Arthropoda</taxon>
        <taxon>Hexapoda</taxon>
        <taxon>Insecta</taxon>
        <taxon>Pterygota</taxon>
        <taxon>Neoptera</taxon>
        <taxon>Polyneoptera</taxon>
        <taxon>Phasmatodea</taxon>
        <taxon>Timematodea</taxon>
        <taxon>Timematoidea</taxon>
        <taxon>Timematidae</taxon>
        <taxon>Timema</taxon>
    </lineage>
</organism>
<dbReference type="PANTHER" id="PTHR34415">
    <property type="entry name" value="INTEGRASE CATALYTIC DOMAIN-CONTAINING PROTEIN"/>
    <property type="match status" value="1"/>
</dbReference>
<dbReference type="AlphaFoldDB" id="A0A7R9INZ6"/>
<evidence type="ECO:0000313" key="1">
    <source>
        <dbReference type="EMBL" id="CAD7459469.1"/>
    </source>
</evidence>
<accession>A0A7R9INZ6</accession>